<dbReference type="RefSeq" id="WP_284251895.1">
    <property type="nucleotide sequence ID" value="NZ_BAAAQO010000004.1"/>
</dbReference>
<dbReference type="EMBL" id="BSVB01000001">
    <property type="protein sequence ID" value="GMA93194.1"/>
    <property type="molecule type" value="Genomic_DNA"/>
</dbReference>
<comment type="caution">
    <text evidence="1">The sequence shown here is derived from an EMBL/GenBank/DDBJ whole genome shotgun (WGS) entry which is preliminary data.</text>
</comment>
<dbReference type="InterPro" id="IPR036641">
    <property type="entry name" value="HPT_dom_sf"/>
</dbReference>
<evidence type="ECO:0000313" key="2">
    <source>
        <dbReference type="Proteomes" id="UP001157034"/>
    </source>
</evidence>
<keyword evidence="2" id="KW-1185">Reference proteome</keyword>
<evidence type="ECO:0008006" key="3">
    <source>
        <dbReference type="Google" id="ProtNLM"/>
    </source>
</evidence>
<sequence>MTAMTYMHIDEAIVVRLLRELAGDVPAGVRFLTDFVRAWEGRVARLLDAAERRDPEDVTTVLLSVRTASGMLGATALSSAASDLEHRIAATHQVDGPAVRRLVEVGTASCHELADLAHRLEAAPA</sequence>
<proteinExistence type="predicted"/>
<name>A0ABQ6JYW9_9MICO</name>
<accession>A0ABQ6JYW9</accession>
<organism evidence="1 2">
    <name type="scientific">Pseudolysinimonas kribbensis</name>
    <dbReference type="NCBI Taxonomy" id="433641"/>
    <lineage>
        <taxon>Bacteria</taxon>
        <taxon>Bacillati</taxon>
        <taxon>Actinomycetota</taxon>
        <taxon>Actinomycetes</taxon>
        <taxon>Micrococcales</taxon>
        <taxon>Microbacteriaceae</taxon>
        <taxon>Pseudolysinimonas</taxon>
    </lineage>
</organism>
<protein>
    <recommendedName>
        <fullName evidence="3">Hpt domain-containing protein</fullName>
    </recommendedName>
</protein>
<dbReference type="Gene3D" id="1.20.120.160">
    <property type="entry name" value="HPT domain"/>
    <property type="match status" value="1"/>
</dbReference>
<evidence type="ECO:0000313" key="1">
    <source>
        <dbReference type="EMBL" id="GMA93194.1"/>
    </source>
</evidence>
<reference evidence="2" key="1">
    <citation type="journal article" date="2019" name="Int. J. Syst. Evol. Microbiol.">
        <title>The Global Catalogue of Microorganisms (GCM) 10K type strain sequencing project: providing services to taxonomists for standard genome sequencing and annotation.</title>
        <authorList>
            <consortium name="The Broad Institute Genomics Platform"/>
            <consortium name="The Broad Institute Genome Sequencing Center for Infectious Disease"/>
            <person name="Wu L."/>
            <person name="Ma J."/>
        </authorList>
    </citation>
    <scope>NUCLEOTIDE SEQUENCE [LARGE SCALE GENOMIC DNA]</scope>
    <source>
        <strain evidence="2">NBRC 108894</strain>
    </source>
</reference>
<dbReference type="Proteomes" id="UP001157034">
    <property type="component" value="Unassembled WGS sequence"/>
</dbReference>
<dbReference type="SUPFAM" id="SSF47226">
    <property type="entry name" value="Histidine-containing phosphotransfer domain, HPT domain"/>
    <property type="match status" value="1"/>
</dbReference>
<gene>
    <name evidence="1" type="ORF">GCM10025881_00180</name>
</gene>